<evidence type="ECO:0000313" key="2">
    <source>
        <dbReference type="EMBL" id="SLM47198.1"/>
    </source>
</evidence>
<dbReference type="InterPro" id="IPR011042">
    <property type="entry name" value="6-blade_b-propeller_TolB-like"/>
</dbReference>
<dbReference type="InterPro" id="IPR011041">
    <property type="entry name" value="Quinoprot_gluc/sorb_DH_b-prop"/>
</dbReference>
<dbReference type="PANTHER" id="PTHR33546:SF1">
    <property type="entry name" value="LARGE, MULTIFUNCTIONAL SECRETED PROTEIN"/>
    <property type="match status" value="1"/>
</dbReference>
<dbReference type="AlphaFoldDB" id="A0A1W1I2G3"/>
<dbReference type="SUPFAM" id="SSF50952">
    <property type="entry name" value="Soluble quinoprotein glucose dehydrogenase"/>
    <property type="match status" value="1"/>
</dbReference>
<keyword evidence="3" id="KW-1185">Reference proteome</keyword>
<name>A0A1W1I2G3_9BACT</name>
<gene>
    <name evidence="2" type="ORF">NSJP_1026</name>
</gene>
<evidence type="ECO:0000313" key="3">
    <source>
        <dbReference type="Proteomes" id="UP000192042"/>
    </source>
</evidence>
<sequence length="388" mass="43177">MQKDRDRRRYRDMATVRVTAGSRRRSGWWMLWLFLLMTPAEAASLPLDHITLPPGFTISIYADDVPNARGMALGRNGVLFVGSKEKGNVYAVVDKDGDQRADQVFTIAGGLQMPVGVAYRNGALYVSSVDRILRFDGIEERLANPPPPVTVTDRFPHDKQHGWKFIAFGPDGKLYVPVGAPCNICEPDPDRYALIARIDADGGGHEVVARGVRNSVGFDWDPATRELWFTDNGRDWLGDDQPPDELNHAPKAGMHFGYPYCHGGTIADPEFGKRPCREFTPPAATLGPHVASLGMRFYTGAMFPSEYRRRIIIAEHGSWNRTEKNGYRLTVVSRDDNGTLSYSVFAQGWLRGQQAWGRPADVLVMPDGALLVSDDLAGVIYRISYHEP</sequence>
<dbReference type="EMBL" id="LT828648">
    <property type="protein sequence ID" value="SLM47198.1"/>
    <property type="molecule type" value="Genomic_DNA"/>
</dbReference>
<accession>A0A1W1I2G3</accession>
<dbReference type="Gene3D" id="2.120.10.30">
    <property type="entry name" value="TolB, C-terminal domain"/>
    <property type="match status" value="1"/>
</dbReference>
<organism evidence="2 3">
    <name type="scientific">Nitrospira japonica</name>
    <dbReference type="NCBI Taxonomy" id="1325564"/>
    <lineage>
        <taxon>Bacteria</taxon>
        <taxon>Pseudomonadati</taxon>
        <taxon>Nitrospirota</taxon>
        <taxon>Nitrospiria</taxon>
        <taxon>Nitrospirales</taxon>
        <taxon>Nitrospiraceae</taxon>
        <taxon>Nitrospira</taxon>
    </lineage>
</organism>
<dbReference type="Proteomes" id="UP000192042">
    <property type="component" value="Chromosome I"/>
</dbReference>
<reference evidence="2 3" key="1">
    <citation type="submission" date="2017-03" db="EMBL/GenBank/DDBJ databases">
        <authorList>
            <person name="Afonso C.L."/>
            <person name="Miller P.J."/>
            <person name="Scott M.A."/>
            <person name="Spackman E."/>
            <person name="Goraichik I."/>
            <person name="Dimitrov K.M."/>
            <person name="Suarez D.L."/>
            <person name="Swayne D.E."/>
        </authorList>
    </citation>
    <scope>NUCLEOTIDE SEQUENCE [LARGE SCALE GENOMIC DNA]</scope>
    <source>
        <strain evidence="2">Genome sequencing of Nitrospira japonica strain NJ11</strain>
    </source>
</reference>
<protein>
    <submittedName>
        <fullName evidence="2">L-sorbosone dehydrogenase</fullName>
    </submittedName>
</protein>
<dbReference type="PANTHER" id="PTHR33546">
    <property type="entry name" value="LARGE, MULTIFUNCTIONAL SECRETED PROTEIN-RELATED"/>
    <property type="match status" value="1"/>
</dbReference>
<dbReference type="Pfam" id="PF22807">
    <property type="entry name" value="TrAA12"/>
    <property type="match status" value="1"/>
</dbReference>
<dbReference type="KEGG" id="nja:NSJP_1026"/>
<proteinExistence type="predicted"/>
<evidence type="ECO:0000259" key="1">
    <source>
        <dbReference type="Pfam" id="PF22807"/>
    </source>
</evidence>
<feature type="domain" description="Pyrroloquinoline quinone-dependent pyranose dehydrogenase beta-propeller" evidence="1">
    <location>
        <begin position="206"/>
        <end position="381"/>
    </location>
</feature>
<dbReference type="InterPro" id="IPR054539">
    <property type="entry name" value="Beta-prop_PDH"/>
</dbReference>
<dbReference type="STRING" id="1325564.NSJP_1026"/>